<feature type="signal peptide" evidence="1">
    <location>
        <begin position="1"/>
        <end position="16"/>
    </location>
</feature>
<accession>A0ABP0I5G6</accession>
<evidence type="ECO:0000256" key="1">
    <source>
        <dbReference type="SAM" id="SignalP"/>
    </source>
</evidence>
<gene>
    <name evidence="2" type="ORF">CCMP2556_LOCUS4548</name>
</gene>
<feature type="chain" id="PRO_5045430599" evidence="1">
    <location>
        <begin position="17"/>
        <end position="218"/>
    </location>
</feature>
<keyword evidence="1" id="KW-0732">Signal</keyword>
<organism evidence="2 3">
    <name type="scientific">Durusdinium trenchii</name>
    <dbReference type="NCBI Taxonomy" id="1381693"/>
    <lineage>
        <taxon>Eukaryota</taxon>
        <taxon>Sar</taxon>
        <taxon>Alveolata</taxon>
        <taxon>Dinophyceae</taxon>
        <taxon>Suessiales</taxon>
        <taxon>Symbiodiniaceae</taxon>
        <taxon>Durusdinium</taxon>
    </lineage>
</organism>
<comment type="caution">
    <text evidence="2">The sequence shown here is derived from an EMBL/GenBank/DDBJ whole genome shotgun (WGS) entry which is preliminary data.</text>
</comment>
<reference evidence="2 3" key="1">
    <citation type="submission" date="2024-02" db="EMBL/GenBank/DDBJ databases">
        <authorList>
            <person name="Chen Y."/>
            <person name="Shah S."/>
            <person name="Dougan E. K."/>
            <person name="Thang M."/>
            <person name="Chan C."/>
        </authorList>
    </citation>
    <scope>NUCLEOTIDE SEQUENCE [LARGE SCALE GENOMIC DNA]</scope>
</reference>
<keyword evidence="3" id="KW-1185">Reference proteome</keyword>
<evidence type="ECO:0000313" key="3">
    <source>
        <dbReference type="Proteomes" id="UP001642484"/>
    </source>
</evidence>
<name>A0ABP0I5G6_9DINO</name>
<dbReference type="EMBL" id="CAXAMN010001880">
    <property type="protein sequence ID" value="CAK8996664.1"/>
    <property type="molecule type" value="Genomic_DNA"/>
</dbReference>
<dbReference type="Proteomes" id="UP001642484">
    <property type="component" value="Unassembled WGS sequence"/>
</dbReference>
<proteinExistence type="predicted"/>
<protein>
    <submittedName>
        <fullName evidence="2">Uncharacterized protein</fullName>
    </submittedName>
</protein>
<sequence>MLRLALALLYNVPASSMRTVEQHNSSAPSQGEPCQCELLSWDEQPEDCCAKGLMCAKTPGRGARCQRIPKHLLQQKSPPAKGAPCQCAELPWDEQPSDCCAEGLVCANIPGRGPRCKPAIQGRCRRKWLGRESIEKTECAGFDTYGVGVICGKEKRCCIPSVTEVEQDSLALALGPPKGDHVYAKYCCSGKQGKWPFRVYDNYWRDIYHYENKVVCKA</sequence>
<evidence type="ECO:0000313" key="2">
    <source>
        <dbReference type="EMBL" id="CAK8996664.1"/>
    </source>
</evidence>